<dbReference type="RefSeq" id="WP_347689408.1">
    <property type="nucleotide sequence ID" value="NZ_JBDPZN010000001.1"/>
</dbReference>
<proteinExistence type="predicted"/>
<name>A0ABV0FJ27_9GAMM</name>
<evidence type="ECO:0000256" key="2">
    <source>
        <dbReference type="SAM" id="Phobius"/>
    </source>
</evidence>
<feature type="region of interest" description="Disordered" evidence="1">
    <location>
        <begin position="38"/>
        <end position="72"/>
    </location>
</feature>
<reference evidence="3 4" key="1">
    <citation type="submission" date="2024-05" db="EMBL/GenBank/DDBJ databases">
        <title>Genome sequencing of Marine Estuary Bacteria, Shewanella vesiculosa and S. baltica, and Pseudomonas syringae.</title>
        <authorList>
            <person name="Gurung A."/>
            <person name="Maclea K.S."/>
        </authorList>
    </citation>
    <scope>NUCLEOTIDE SEQUENCE [LARGE SCALE GENOMIC DNA]</scope>
    <source>
        <strain evidence="3 4">1A</strain>
    </source>
</reference>
<evidence type="ECO:0000313" key="4">
    <source>
        <dbReference type="Proteomes" id="UP001477278"/>
    </source>
</evidence>
<protein>
    <submittedName>
        <fullName evidence="3">Uncharacterized protein</fullName>
    </submittedName>
</protein>
<sequence length="72" mass="7912">MIQEGIAVDPILARAGWNLAMLIWCGRSATTLVAVGHKHKQQKKQLDSGSTALPERREIKLDPSPTILPEPQ</sequence>
<feature type="transmembrane region" description="Helical" evidence="2">
    <location>
        <begin position="15"/>
        <end position="35"/>
    </location>
</feature>
<dbReference type="EMBL" id="JBDPZN010000001">
    <property type="protein sequence ID" value="MEO3680828.1"/>
    <property type="molecule type" value="Genomic_DNA"/>
</dbReference>
<organism evidence="3 4">
    <name type="scientific">Shewanella vesiculosa</name>
    <dbReference type="NCBI Taxonomy" id="518738"/>
    <lineage>
        <taxon>Bacteria</taxon>
        <taxon>Pseudomonadati</taxon>
        <taxon>Pseudomonadota</taxon>
        <taxon>Gammaproteobacteria</taxon>
        <taxon>Alteromonadales</taxon>
        <taxon>Shewanellaceae</taxon>
        <taxon>Shewanella</taxon>
    </lineage>
</organism>
<comment type="caution">
    <text evidence="3">The sequence shown here is derived from an EMBL/GenBank/DDBJ whole genome shotgun (WGS) entry which is preliminary data.</text>
</comment>
<gene>
    <name evidence="3" type="ORF">ABHN84_00805</name>
</gene>
<accession>A0ABV0FJ27</accession>
<keyword evidence="2" id="KW-0472">Membrane</keyword>
<evidence type="ECO:0000256" key="1">
    <source>
        <dbReference type="SAM" id="MobiDB-lite"/>
    </source>
</evidence>
<evidence type="ECO:0000313" key="3">
    <source>
        <dbReference type="EMBL" id="MEO3680828.1"/>
    </source>
</evidence>
<dbReference type="Proteomes" id="UP001477278">
    <property type="component" value="Unassembled WGS sequence"/>
</dbReference>
<keyword evidence="4" id="KW-1185">Reference proteome</keyword>
<keyword evidence="2" id="KW-0812">Transmembrane</keyword>
<keyword evidence="2" id="KW-1133">Transmembrane helix</keyword>